<accession>A0A9Q8LHD6</accession>
<sequence length="531" mass="60319">MAEDDRTSIRINERSTTPIGGVYREVNIYDIFLVGSDPYNQLLPIAFKDPHTPLPDLLYWLNRRGFEGVVICNFRIVSPVLFEMILFAIGTWKVRKQKPTPQEAREEFEKFVKIFFAAKYVLTQEAMDDLFNLANATTMIEMQNLIGEVWPVRPAWDEMDGISVNNRNLLWHTVVSGGLGTTPAQCTVPNMYRGKVATLFDLSPENEAVKWDFLEEDGTLRRVDGDNEVLAHPRYPRSWWNEGENANHAQQNYTAKTAAPPPPPAGVPPPPPTAPAQHARAPEAFALYGPTSNIANPGRRYRPHPRLANTSDPTTFKWTPAQNNVSCLTTVPTAGVMYSLDERNLKGFYMGLLEPNSETLHDPKAPCFPKGSSKDMEGIPYVGFPAQGWFYDEVKGIVKVKTDQGTFAKSACFKLTNEEKDLIMRRSQANVEDYHKTLRRDKDGAKKKLEEHGEVQYFREESHAHFENSYLPIGSKVAPHRFDELQLGPNLARMYYTTSHTIGYQAQNPDVTLLSWARGLLDLFRRQYQNY</sequence>
<dbReference type="AlphaFoldDB" id="A0A9Q8LHD6"/>
<evidence type="ECO:0000313" key="3">
    <source>
        <dbReference type="Proteomes" id="UP000756132"/>
    </source>
</evidence>
<evidence type="ECO:0000256" key="1">
    <source>
        <dbReference type="SAM" id="MobiDB-lite"/>
    </source>
</evidence>
<reference evidence="2" key="2">
    <citation type="journal article" date="2022" name="Microb. Genom.">
        <title>A chromosome-scale genome assembly of the tomato pathogen Cladosporium fulvum reveals a compartmentalized genome architecture and the presence of a dispensable chromosome.</title>
        <authorList>
            <person name="Zaccaron A.Z."/>
            <person name="Chen L.H."/>
            <person name="Samaras A."/>
            <person name="Stergiopoulos I."/>
        </authorList>
    </citation>
    <scope>NUCLEOTIDE SEQUENCE</scope>
    <source>
        <strain evidence="2">Race5_Kim</strain>
    </source>
</reference>
<protein>
    <submittedName>
        <fullName evidence="2">Uncharacterized protein</fullName>
    </submittedName>
</protein>
<dbReference type="KEGG" id="ffu:CLAFUR5_06205"/>
<feature type="compositionally biased region" description="Pro residues" evidence="1">
    <location>
        <begin position="259"/>
        <end position="274"/>
    </location>
</feature>
<reference evidence="2" key="1">
    <citation type="submission" date="2021-12" db="EMBL/GenBank/DDBJ databases">
        <authorList>
            <person name="Zaccaron A."/>
            <person name="Stergiopoulos I."/>
        </authorList>
    </citation>
    <scope>NUCLEOTIDE SEQUENCE</scope>
    <source>
        <strain evidence="2">Race5_Kim</strain>
    </source>
</reference>
<gene>
    <name evidence="2" type="ORF">CLAFUR5_06205</name>
</gene>
<dbReference type="Proteomes" id="UP000756132">
    <property type="component" value="Chromosome 5"/>
</dbReference>
<proteinExistence type="predicted"/>
<evidence type="ECO:0000313" key="2">
    <source>
        <dbReference type="EMBL" id="UJO17661.1"/>
    </source>
</evidence>
<dbReference type="RefSeq" id="XP_047762027.1">
    <property type="nucleotide sequence ID" value="XM_047905353.1"/>
</dbReference>
<dbReference type="EMBL" id="CP090167">
    <property type="protein sequence ID" value="UJO17661.1"/>
    <property type="molecule type" value="Genomic_DNA"/>
</dbReference>
<organism evidence="2 3">
    <name type="scientific">Passalora fulva</name>
    <name type="common">Tomato leaf mold</name>
    <name type="synonym">Cladosporium fulvum</name>
    <dbReference type="NCBI Taxonomy" id="5499"/>
    <lineage>
        <taxon>Eukaryota</taxon>
        <taxon>Fungi</taxon>
        <taxon>Dikarya</taxon>
        <taxon>Ascomycota</taxon>
        <taxon>Pezizomycotina</taxon>
        <taxon>Dothideomycetes</taxon>
        <taxon>Dothideomycetidae</taxon>
        <taxon>Mycosphaerellales</taxon>
        <taxon>Mycosphaerellaceae</taxon>
        <taxon>Fulvia</taxon>
    </lineage>
</organism>
<name>A0A9Q8LHD6_PASFU</name>
<dbReference type="GeneID" id="71986083"/>
<feature type="region of interest" description="Disordered" evidence="1">
    <location>
        <begin position="254"/>
        <end position="278"/>
    </location>
</feature>
<keyword evidence="3" id="KW-1185">Reference proteome</keyword>